<keyword evidence="10" id="KW-1185">Reference proteome</keyword>
<evidence type="ECO:0000256" key="2">
    <source>
        <dbReference type="ARBA" id="ARBA00005416"/>
    </source>
</evidence>
<evidence type="ECO:0000313" key="10">
    <source>
        <dbReference type="Proteomes" id="UP001457282"/>
    </source>
</evidence>
<dbReference type="EMBL" id="JBEDUW010000003">
    <property type="protein sequence ID" value="KAK9937902.1"/>
    <property type="molecule type" value="Genomic_DNA"/>
</dbReference>
<keyword evidence="6" id="KW-0379">Hydroxylation</keyword>
<proteinExistence type="inferred from homology"/>
<keyword evidence="5" id="KW-0325">Glycoprotein</keyword>
<name>A0AAW1XM83_RUBAR</name>
<comment type="similarity">
    <text evidence="2">Belongs to the CLV3/ESR signal peptide family.</text>
</comment>
<evidence type="ECO:0000256" key="6">
    <source>
        <dbReference type="ARBA" id="ARBA00023278"/>
    </source>
</evidence>
<dbReference type="AlphaFoldDB" id="A0AAW1XM83"/>
<evidence type="ECO:0000256" key="7">
    <source>
        <dbReference type="SAM" id="MobiDB-lite"/>
    </source>
</evidence>
<evidence type="ECO:0000256" key="8">
    <source>
        <dbReference type="SAM" id="SignalP"/>
    </source>
</evidence>
<comment type="subcellular location">
    <subcellularLocation>
        <location evidence="1">Secreted</location>
        <location evidence="1">Extracellular space</location>
    </subcellularLocation>
</comment>
<sequence length="88" mass="9760">MAASHSLLKFWFCLFLVLLRFSNSESRSPPSSLSNRMMISNRPPRALLMESAKQVLKASIARQAAAATRISRMESKRVSPGGPDGHHH</sequence>
<keyword evidence="3" id="KW-0964">Secreted</keyword>
<evidence type="ECO:0000256" key="5">
    <source>
        <dbReference type="ARBA" id="ARBA00023180"/>
    </source>
</evidence>
<dbReference type="GO" id="GO:0033612">
    <property type="term" value="F:receptor serine/threonine kinase binding"/>
    <property type="evidence" value="ECO:0007669"/>
    <property type="project" value="TreeGrafter"/>
</dbReference>
<reference evidence="9 10" key="1">
    <citation type="journal article" date="2023" name="G3 (Bethesda)">
        <title>A chromosome-length genome assembly and annotation of blackberry (Rubus argutus, cv. 'Hillquist').</title>
        <authorList>
            <person name="Bruna T."/>
            <person name="Aryal R."/>
            <person name="Dudchenko O."/>
            <person name="Sargent D.J."/>
            <person name="Mead D."/>
            <person name="Buti M."/>
            <person name="Cavallini A."/>
            <person name="Hytonen T."/>
            <person name="Andres J."/>
            <person name="Pham M."/>
            <person name="Weisz D."/>
            <person name="Mascagni F."/>
            <person name="Usai G."/>
            <person name="Natali L."/>
            <person name="Bassil N."/>
            <person name="Fernandez G.E."/>
            <person name="Lomsadze A."/>
            <person name="Armour M."/>
            <person name="Olukolu B."/>
            <person name="Poorten T."/>
            <person name="Britton C."/>
            <person name="Davik J."/>
            <person name="Ashrafi H."/>
            <person name="Aiden E.L."/>
            <person name="Borodovsky M."/>
            <person name="Worthington M."/>
        </authorList>
    </citation>
    <scope>NUCLEOTIDE SEQUENCE [LARGE SCALE GENOMIC DNA]</scope>
    <source>
        <strain evidence="9">PI 553951</strain>
    </source>
</reference>
<evidence type="ECO:0000256" key="1">
    <source>
        <dbReference type="ARBA" id="ARBA00004239"/>
    </source>
</evidence>
<feature type="signal peptide" evidence="8">
    <location>
        <begin position="1"/>
        <end position="26"/>
    </location>
</feature>
<dbReference type="PANTHER" id="PTHR33869:SF24">
    <property type="entry name" value="CLAVATA3_ESR (CLE)-RELATED PROTEIN 33"/>
    <property type="match status" value="1"/>
</dbReference>
<organism evidence="9 10">
    <name type="scientific">Rubus argutus</name>
    <name type="common">Southern blackberry</name>
    <dbReference type="NCBI Taxonomy" id="59490"/>
    <lineage>
        <taxon>Eukaryota</taxon>
        <taxon>Viridiplantae</taxon>
        <taxon>Streptophyta</taxon>
        <taxon>Embryophyta</taxon>
        <taxon>Tracheophyta</taxon>
        <taxon>Spermatophyta</taxon>
        <taxon>Magnoliopsida</taxon>
        <taxon>eudicotyledons</taxon>
        <taxon>Gunneridae</taxon>
        <taxon>Pentapetalae</taxon>
        <taxon>rosids</taxon>
        <taxon>fabids</taxon>
        <taxon>Rosales</taxon>
        <taxon>Rosaceae</taxon>
        <taxon>Rosoideae</taxon>
        <taxon>Rosoideae incertae sedis</taxon>
        <taxon>Rubus</taxon>
    </lineage>
</organism>
<accession>A0AAW1XM83</accession>
<dbReference type="Proteomes" id="UP001457282">
    <property type="component" value="Unassembled WGS sequence"/>
</dbReference>
<comment type="caution">
    <text evidence="9">The sequence shown here is derived from an EMBL/GenBank/DDBJ whole genome shotgun (WGS) entry which is preliminary data.</text>
</comment>
<evidence type="ECO:0000313" key="9">
    <source>
        <dbReference type="EMBL" id="KAK9937902.1"/>
    </source>
</evidence>
<dbReference type="InterPro" id="IPR039616">
    <property type="entry name" value="CLE1-4"/>
</dbReference>
<gene>
    <name evidence="9" type="ORF">M0R45_014667</name>
</gene>
<evidence type="ECO:0000256" key="4">
    <source>
        <dbReference type="ARBA" id="ARBA00022729"/>
    </source>
</evidence>
<dbReference type="GO" id="GO:0005576">
    <property type="term" value="C:extracellular region"/>
    <property type="evidence" value="ECO:0007669"/>
    <property type="project" value="UniProtKB-SubCell"/>
</dbReference>
<feature type="chain" id="PRO_5043878557" evidence="8">
    <location>
        <begin position="27"/>
        <end position="88"/>
    </location>
</feature>
<feature type="region of interest" description="Disordered" evidence="7">
    <location>
        <begin position="67"/>
        <end position="88"/>
    </location>
</feature>
<protein>
    <submittedName>
        <fullName evidence="9">Uncharacterized protein</fullName>
    </submittedName>
</protein>
<dbReference type="PANTHER" id="PTHR33869">
    <property type="entry name" value="CLAVATA3/ESR (CLE)-RELATED PROTEIN 3"/>
    <property type="match status" value="1"/>
</dbReference>
<evidence type="ECO:0000256" key="3">
    <source>
        <dbReference type="ARBA" id="ARBA00022525"/>
    </source>
</evidence>
<keyword evidence="4 8" id="KW-0732">Signal</keyword>